<feature type="domain" description="DUF5901" evidence="1">
    <location>
        <begin position="17"/>
        <end position="113"/>
    </location>
</feature>
<dbReference type="Pfam" id="PF19254">
    <property type="entry name" value="DUF5901"/>
    <property type="match status" value="1"/>
</dbReference>
<dbReference type="InterPro" id="IPR045420">
    <property type="entry name" value="DUF5901"/>
</dbReference>
<accession>A0A6C0D5G0</accession>
<dbReference type="EMBL" id="MN739535">
    <property type="protein sequence ID" value="QHT11592.1"/>
    <property type="molecule type" value="Genomic_DNA"/>
</dbReference>
<name>A0A6C0D5G0_9ZZZZ</name>
<organism evidence="2">
    <name type="scientific">viral metagenome</name>
    <dbReference type="NCBI Taxonomy" id="1070528"/>
    <lineage>
        <taxon>unclassified sequences</taxon>
        <taxon>metagenomes</taxon>
        <taxon>organismal metagenomes</taxon>
    </lineage>
</organism>
<proteinExistence type="predicted"/>
<dbReference type="AlphaFoldDB" id="A0A6C0D5G0"/>
<sequence length="325" mass="38508">MNSNNPLVKIKHNFVLDRKILFIDSNDRDKERWPNPAEFEINCPQNYNNVESLRLVNIMLPNFFYNISEQLQTNKMIVDISGSSTLHIIKLEDGCYNYTQLQDALVTKFKNINTNFENHFDISYNPINRKFTFIYNQTNGVVFNFRFDLPNNYSCIKDNYKTDVYAQHSNWGLGYILGFEKKKYTSYGYPHNGHTHQQLDAPNPIDLEDNKCVYIELEKYNKCDEIKPFLHYNYSNTNSGIVNSAFSKIPIYLFQDNKHLVNDGYFENVSYYQPPIDKIAKFKLKFRYHNGMLVDFHNFNVSLSLEINQIRNEMNNYDVRTPYKI</sequence>
<reference evidence="2" key="1">
    <citation type="journal article" date="2020" name="Nature">
        <title>Giant virus diversity and host interactions through global metagenomics.</title>
        <authorList>
            <person name="Schulz F."/>
            <person name="Roux S."/>
            <person name="Paez-Espino D."/>
            <person name="Jungbluth S."/>
            <person name="Walsh D.A."/>
            <person name="Denef V.J."/>
            <person name="McMahon K.D."/>
            <person name="Konstantinidis K.T."/>
            <person name="Eloe-Fadrosh E.A."/>
            <person name="Kyrpides N.C."/>
            <person name="Woyke T."/>
        </authorList>
    </citation>
    <scope>NUCLEOTIDE SEQUENCE</scope>
    <source>
        <strain evidence="2">GVMAG-M-3300023174-116</strain>
    </source>
</reference>
<evidence type="ECO:0000259" key="1">
    <source>
        <dbReference type="Pfam" id="PF19254"/>
    </source>
</evidence>
<protein>
    <recommendedName>
        <fullName evidence="1">DUF5901 domain-containing protein</fullName>
    </recommendedName>
</protein>
<evidence type="ECO:0000313" key="2">
    <source>
        <dbReference type="EMBL" id="QHT11592.1"/>
    </source>
</evidence>